<evidence type="ECO:0008006" key="3">
    <source>
        <dbReference type="Google" id="ProtNLM"/>
    </source>
</evidence>
<dbReference type="GeneID" id="33316648"/>
<accession>A0A2Z2MJI4</accession>
<organism evidence="1 2">
    <name type="scientific">Thermococcus siculi</name>
    <dbReference type="NCBI Taxonomy" id="72803"/>
    <lineage>
        <taxon>Archaea</taxon>
        <taxon>Methanobacteriati</taxon>
        <taxon>Methanobacteriota</taxon>
        <taxon>Thermococci</taxon>
        <taxon>Thermococcales</taxon>
        <taxon>Thermococcaceae</taxon>
        <taxon>Thermococcus</taxon>
    </lineage>
</organism>
<dbReference type="Proteomes" id="UP000250125">
    <property type="component" value="Chromosome"/>
</dbReference>
<keyword evidence="2" id="KW-1185">Reference proteome</keyword>
<dbReference type="AlphaFoldDB" id="A0A2Z2MJI4"/>
<dbReference type="KEGG" id="tsl:A3L11_00375"/>
<protein>
    <recommendedName>
        <fullName evidence="3">Tetratricopeptide repeat protein</fullName>
    </recommendedName>
</protein>
<dbReference type="EMBL" id="CP015103">
    <property type="protein sequence ID" value="ASJ07765.1"/>
    <property type="molecule type" value="Genomic_DNA"/>
</dbReference>
<reference evidence="1 2" key="1">
    <citation type="submission" date="2016-04" db="EMBL/GenBank/DDBJ databases">
        <title>Complete genome sequence of Thermococcus siculi type strain RG-20.</title>
        <authorList>
            <person name="Oger P.M."/>
        </authorList>
    </citation>
    <scope>NUCLEOTIDE SEQUENCE [LARGE SCALE GENOMIC DNA]</scope>
    <source>
        <strain evidence="1 2">RG-20</strain>
    </source>
</reference>
<sequence>MDGVRERALELFREALEAENRRDLKTAKRKLDDIMDLTRGKEPELYFEACFRMADVFLQEDNYRGAVKCAIRGIYRAPSEELRRLGIRRLSDILFILKREERLGDLAENMEPTLGIVRDDPELHAFTLALVGLARGEKVDVGQLSGDFRGIIEGLRG</sequence>
<evidence type="ECO:0000313" key="2">
    <source>
        <dbReference type="Proteomes" id="UP000250125"/>
    </source>
</evidence>
<name>A0A2Z2MJI4_9EURY</name>
<dbReference type="OrthoDB" id="97625at2157"/>
<proteinExistence type="predicted"/>
<dbReference type="RefSeq" id="WP_088855011.1">
    <property type="nucleotide sequence ID" value="NZ_CP015103.1"/>
</dbReference>
<gene>
    <name evidence="1" type="ORF">A3L11_00375</name>
</gene>
<evidence type="ECO:0000313" key="1">
    <source>
        <dbReference type="EMBL" id="ASJ07765.1"/>
    </source>
</evidence>